<name>A0AAW2HA24_9NEOP</name>
<comment type="caution">
    <text evidence="3">The sequence shown here is derived from an EMBL/GenBank/DDBJ whole genome shotgun (WGS) entry which is preliminary data.</text>
</comment>
<keyword evidence="2" id="KW-0812">Transmembrane</keyword>
<sequence>MEANGSDRCRRSYSSFGLFRDNRTEERPSAHRKSGRFRLSFGLVAVALLTITAVFFILQVSRSSKTTKAKRFVEPPPPAKEDVSIVPEARTHSNHRYDPEEEVKHGNWAVEVVENWPKSRNNIRDIIRRIEMKEKLRKMTEKPIRFKGVYLKKSREDDREDRTEYIKEINDAFLRDDPAPDRGGSLPPRRGSPFRPRTPDAAEENRPITVMLDIYPEISGREGSEPVASAGRNLAYAILPIAGNKRFRIPGRGRMFLKLNLYPKRDGIRTEAGRRTFADRRTCPPSGQHRSGGSDRRLRTDAPAHPDRNIIM</sequence>
<keyword evidence="2" id="KW-1133">Transmembrane helix</keyword>
<protein>
    <submittedName>
        <fullName evidence="3">Uncharacterized protein</fullName>
    </submittedName>
</protein>
<feature type="transmembrane region" description="Helical" evidence="2">
    <location>
        <begin position="37"/>
        <end position="58"/>
    </location>
</feature>
<evidence type="ECO:0000256" key="1">
    <source>
        <dbReference type="SAM" id="MobiDB-lite"/>
    </source>
</evidence>
<reference evidence="3" key="1">
    <citation type="journal article" date="2024" name="Gigascience">
        <title>Chromosome-level genome of the poultry shaft louse Menopon gallinae provides insight into the host-switching and adaptive evolution of parasitic lice.</title>
        <authorList>
            <person name="Xu Y."/>
            <person name="Ma L."/>
            <person name="Liu S."/>
            <person name="Liang Y."/>
            <person name="Liu Q."/>
            <person name="He Z."/>
            <person name="Tian L."/>
            <person name="Duan Y."/>
            <person name="Cai W."/>
            <person name="Li H."/>
            <person name="Song F."/>
        </authorList>
    </citation>
    <scope>NUCLEOTIDE SEQUENCE</scope>
    <source>
        <strain evidence="3">Cailab_2023a</strain>
    </source>
</reference>
<feature type="region of interest" description="Disordered" evidence="1">
    <location>
        <begin position="278"/>
        <end position="312"/>
    </location>
</feature>
<evidence type="ECO:0000313" key="3">
    <source>
        <dbReference type="EMBL" id="KAL0266545.1"/>
    </source>
</evidence>
<proteinExistence type="predicted"/>
<evidence type="ECO:0000256" key="2">
    <source>
        <dbReference type="SAM" id="Phobius"/>
    </source>
</evidence>
<feature type="region of interest" description="Disordered" evidence="1">
    <location>
        <begin position="174"/>
        <end position="203"/>
    </location>
</feature>
<keyword evidence="2" id="KW-0472">Membrane</keyword>
<dbReference type="AlphaFoldDB" id="A0AAW2HA24"/>
<feature type="compositionally biased region" description="Basic and acidic residues" evidence="1">
    <location>
        <begin position="292"/>
        <end position="312"/>
    </location>
</feature>
<dbReference type="EMBL" id="JARGDH010000005">
    <property type="protein sequence ID" value="KAL0266545.1"/>
    <property type="molecule type" value="Genomic_DNA"/>
</dbReference>
<gene>
    <name evidence="3" type="ORF">PYX00_009055</name>
</gene>
<accession>A0AAW2HA24</accession>
<organism evidence="3">
    <name type="scientific">Menopon gallinae</name>
    <name type="common">poultry shaft louse</name>
    <dbReference type="NCBI Taxonomy" id="328185"/>
    <lineage>
        <taxon>Eukaryota</taxon>
        <taxon>Metazoa</taxon>
        <taxon>Ecdysozoa</taxon>
        <taxon>Arthropoda</taxon>
        <taxon>Hexapoda</taxon>
        <taxon>Insecta</taxon>
        <taxon>Pterygota</taxon>
        <taxon>Neoptera</taxon>
        <taxon>Paraneoptera</taxon>
        <taxon>Psocodea</taxon>
        <taxon>Troctomorpha</taxon>
        <taxon>Phthiraptera</taxon>
        <taxon>Amblycera</taxon>
        <taxon>Menoponidae</taxon>
        <taxon>Menopon</taxon>
    </lineage>
</organism>